<proteinExistence type="predicted"/>
<dbReference type="AlphaFoldDB" id="A0A937ULN6"/>
<dbReference type="InterPro" id="IPR044855">
    <property type="entry name" value="CoA-Trfase_III_dom3_sf"/>
</dbReference>
<organism evidence="2 3">
    <name type="scientific">Frankia nepalensis</name>
    <dbReference type="NCBI Taxonomy" id="1836974"/>
    <lineage>
        <taxon>Bacteria</taxon>
        <taxon>Bacillati</taxon>
        <taxon>Actinomycetota</taxon>
        <taxon>Actinomycetes</taxon>
        <taxon>Frankiales</taxon>
        <taxon>Frankiaceae</taxon>
        <taxon>Frankia</taxon>
    </lineage>
</organism>
<accession>A0A937ULN6</accession>
<dbReference type="Proteomes" id="UP000604475">
    <property type="component" value="Unassembled WGS sequence"/>
</dbReference>
<feature type="region of interest" description="Disordered" evidence="1">
    <location>
        <begin position="366"/>
        <end position="385"/>
    </location>
</feature>
<dbReference type="Gene3D" id="3.40.50.10540">
    <property type="entry name" value="Crotonobetainyl-coa:carnitine coa-transferase, domain 1"/>
    <property type="match status" value="1"/>
</dbReference>
<protein>
    <submittedName>
        <fullName evidence="2">CoA transferase</fullName>
    </submittedName>
</protein>
<dbReference type="InterPro" id="IPR003673">
    <property type="entry name" value="CoA-Trfase_fam_III"/>
</dbReference>
<dbReference type="PANTHER" id="PTHR48228:SF5">
    <property type="entry name" value="ALPHA-METHYLACYL-COA RACEMASE"/>
    <property type="match status" value="1"/>
</dbReference>
<dbReference type="SUPFAM" id="SSF89796">
    <property type="entry name" value="CoA-transferase family III (CaiB/BaiF)"/>
    <property type="match status" value="1"/>
</dbReference>
<dbReference type="InterPro" id="IPR023606">
    <property type="entry name" value="CoA-Trfase_III_dom_1_sf"/>
</dbReference>
<keyword evidence="2" id="KW-0808">Transferase</keyword>
<keyword evidence="3" id="KW-1185">Reference proteome</keyword>
<reference evidence="2" key="1">
    <citation type="submission" date="2020-12" db="EMBL/GenBank/DDBJ databases">
        <title>Genomic characterization of non-nitrogen-fixing Frankia strains.</title>
        <authorList>
            <person name="Carlos-Shanley C."/>
            <person name="Guerra T."/>
            <person name="Hahn D."/>
        </authorList>
    </citation>
    <scope>NUCLEOTIDE SEQUENCE</scope>
    <source>
        <strain evidence="2">CN6</strain>
    </source>
</reference>
<evidence type="ECO:0000313" key="2">
    <source>
        <dbReference type="EMBL" id="MBL7628034.1"/>
    </source>
</evidence>
<dbReference type="InterPro" id="IPR050509">
    <property type="entry name" value="CoA-transferase_III"/>
</dbReference>
<dbReference type="EMBL" id="JAEACQ010000167">
    <property type="protein sequence ID" value="MBL7628034.1"/>
    <property type="molecule type" value="Genomic_DNA"/>
</dbReference>
<dbReference type="Pfam" id="PF02515">
    <property type="entry name" value="CoA_transf_3"/>
    <property type="match status" value="1"/>
</dbReference>
<sequence length="419" mass="45449">MPASTAPLAGVRIVDVSMLGPGALTTHLADLGADVIKVEPPGGEYVRKMVWPFVEGVSLLHWHISRGKRSIELDLRTEAGVEVFKDLVRGADAVVEAMRPGALDRRGLGFAALRELNPKIVMCSISGYGASGPYRDLPSHGIAYDTWAGVVNPAVNEDGFTYLPEHASIGIHAGPLFGALGLVAAVLSARETGRGSHVEVGQADAAAAMDWLRSESWRAYERPEDEVTGNPVDNYERRTPGTAGMEDGVRYQIYRSADGHILFMASERKFWRNFCEGVGRLDLYERRPGAEFADHARGDVETRVELTKIFATRTTAEWVKFSGEHNTTIAPVNTPKSIVDDPQFADRLPWLPAEKFGIDELPFPVRFDGRNPEPERPAPKPGEHSAEVLAGVLGYDEAKVALLRAAGAFGKAEAADGQA</sequence>
<name>A0A937ULN6_9ACTN</name>
<dbReference type="GO" id="GO:0016740">
    <property type="term" value="F:transferase activity"/>
    <property type="evidence" value="ECO:0007669"/>
    <property type="project" value="UniProtKB-KW"/>
</dbReference>
<gene>
    <name evidence="2" type="ORF">I7412_12795</name>
</gene>
<evidence type="ECO:0000256" key="1">
    <source>
        <dbReference type="SAM" id="MobiDB-lite"/>
    </source>
</evidence>
<evidence type="ECO:0000313" key="3">
    <source>
        <dbReference type="Proteomes" id="UP000604475"/>
    </source>
</evidence>
<dbReference type="Gene3D" id="3.30.1540.10">
    <property type="entry name" value="formyl-coa transferase, domain 3"/>
    <property type="match status" value="1"/>
</dbReference>
<comment type="caution">
    <text evidence="2">The sequence shown here is derived from an EMBL/GenBank/DDBJ whole genome shotgun (WGS) entry which is preliminary data.</text>
</comment>
<feature type="compositionally biased region" description="Basic and acidic residues" evidence="1">
    <location>
        <begin position="367"/>
        <end position="385"/>
    </location>
</feature>
<dbReference type="PANTHER" id="PTHR48228">
    <property type="entry name" value="SUCCINYL-COA--D-CITRAMALATE COA-TRANSFERASE"/>
    <property type="match status" value="1"/>
</dbReference>